<evidence type="ECO:0000256" key="1">
    <source>
        <dbReference type="ARBA" id="ARBA00004167"/>
    </source>
</evidence>
<evidence type="ECO:0000256" key="2">
    <source>
        <dbReference type="ARBA" id="ARBA00022692"/>
    </source>
</evidence>
<evidence type="ECO:0000256" key="7">
    <source>
        <dbReference type="SAM" id="MobiDB-lite"/>
    </source>
</evidence>
<feature type="domain" description="WSC" evidence="9">
    <location>
        <begin position="147"/>
        <end position="245"/>
    </location>
</feature>
<keyword evidence="6" id="KW-0325">Glycoprotein</keyword>
<protein>
    <recommendedName>
        <fullName evidence="9">WSC domain-containing protein</fullName>
    </recommendedName>
</protein>
<dbReference type="AlphaFoldDB" id="A0A8H4W5Y0"/>
<evidence type="ECO:0000256" key="6">
    <source>
        <dbReference type="ARBA" id="ARBA00023180"/>
    </source>
</evidence>
<feature type="chain" id="PRO_5034867061" description="WSC domain-containing protein" evidence="8">
    <location>
        <begin position="26"/>
        <end position="338"/>
    </location>
</feature>
<evidence type="ECO:0000256" key="3">
    <source>
        <dbReference type="ARBA" id="ARBA00022729"/>
    </source>
</evidence>
<proteinExistence type="predicted"/>
<dbReference type="SMART" id="SM00321">
    <property type="entry name" value="WSC"/>
    <property type="match status" value="2"/>
</dbReference>
<dbReference type="Pfam" id="PF01822">
    <property type="entry name" value="WSC"/>
    <property type="match status" value="2"/>
</dbReference>
<reference evidence="10 11" key="1">
    <citation type="submission" date="2020-03" db="EMBL/GenBank/DDBJ databases">
        <title>Draft Genome Sequence of Cudoniella acicularis.</title>
        <authorList>
            <person name="Buettner E."/>
            <person name="Kellner H."/>
        </authorList>
    </citation>
    <scope>NUCLEOTIDE SEQUENCE [LARGE SCALE GENOMIC DNA]</scope>
    <source>
        <strain evidence="10 11">DSM 108380</strain>
    </source>
</reference>
<feature type="region of interest" description="Disordered" evidence="7">
    <location>
        <begin position="254"/>
        <end position="284"/>
    </location>
</feature>
<evidence type="ECO:0000256" key="4">
    <source>
        <dbReference type="ARBA" id="ARBA00022989"/>
    </source>
</evidence>
<dbReference type="PANTHER" id="PTHR24269">
    <property type="entry name" value="KREMEN PROTEIN"/>
    <property type="match status" value="1"/>
</dbReference>
<organism evidence="10 11">
    <name type="scientific">Cudoniella acicularis</name>
    <dbReference type="NCBI Taxonomy" id="354080"/>
    <lineage>
        <taxon>Eukaryota</taxon>
        <taxon>Fungi</taxon>
        <taxon>Dikarya</taxon>
        <taxon>Ascomycota</taxon>
        <taxon>Pezizomycotina</taxon>
        <taxon>Leotiomycetes</taxon>
        <taxon>Helotiales</taxon>
        <taxon>Tricladiaceae</taxon>
        <taxon>Cudoniella</taxon>
    </lineage>
</organism>
<dbReference type="Proteomes" id="UP000566819">
    <property type="component" value="Unassembled WGS sequence"/>
</dbReference>
<dbReference type="InterPro" id="IPR002889">
    <property type="entry name" value="WSC_carb-bd"/>
</dbReference>
<keyword evidence="11" id="KW-1185">Reference proteome</keyword>
<keyword evidence="2" id="KW-0812">Transmembrane</keyword>
<keyword evidence="4" id="KW-1133">Transmembrane helix</keyword>
<gene>
    <name evidence="10" type="ORF">G7Y89_g6010</name>
</gene>
<dbReference type="OrthoDB" id="2019572at2759"/>
<evidence type="ECO:0000259" key="9">
    <source>
        <dbReference type="PROSITE" id="PS51212"/>
    </source>
</evidence>
<dbReference type="GO" id="GO:0005886">
    <property type="term" value="C:plasma membrane"/>
    <property type="evidence" value="ECO:0007669"/>
    <property type="project" value="TreeGrafter"/>
</dbReference>
<accession>A0A8H4W5Y0</accession>
<feature type="signal peptide" evidence="8">
    <location>
        <begin position="1"/>
        <end position="25"/>
    </location>
</feature>
<comment type="caution">
    <text evidence="10">The sequence shown here is derived from an EMBL/GenBank/DDBJ whole genome shotgun (WGS) entry which is preliminary data.</text>
</comment>
<keyword evidence="5" id="KW-0472">Membrane</keyword>
<keyword evidence="3 8" id="KW-0732">Signal</keyword>
<evidence type="ECO:0000313" key="10">
    <source>
        <dbReference type="EMBL" id="KAF4632114.1"/>
    </source>
</evidence>
<sequence>MMSLKEFTATSVVLALFAGVDAGLAIRNQEPSKPSCTDFTPFVYAGCFQDPPSPAPHTLLYTSGLNTTDMTIETCVAFCKGNSYRYAGLEYYGECTCGASVNGIQIDESQCSYNCMGNSTEICGGFNAVSVYQDPTFVPVNDSTISDFAFLGCYSEGYNGRSLAWRQNQLSISNLTVEECLYACKDNGFPFAGVEYAQECYCGVVLGNGTTSIDSSKCSMNCTGNTVNSTEICGGPDALDLYVAMDLESSQPCGSAAHRLQHPLPPPPLHHHQHRQPPQLRQPQPLQPRRQTLFAQQRRQLPLRQPVNTNAETGARILFRAGLTSHPALPPKPTVPFK</sequence>
<evidence type="ECO:0000256" key="8">
    <source>
        <dbReference type="SAM" id="SignalP"/>
    </source>
</evidence>
<dbReference type="EMBL" id="JAAMPI010000377">
    <property type="protein sequence ID" value="KAF4632114.1"/>
    <property type="molecule type" value="Genomic_DNA"/>
</dbReference>
<feature type="domain" description="WSC" evidence="9">
    <location>
        <begin position="41"/>
        <end position="135"/>
    </location>
</feature>
<dbReference type="PROSITE" id="PS51212">
    <property type="entry name" value="WSC"/>
    <property type="match status" value="2"/>
</dbReference>
<dbReference type="PANTHER" id="PTHR24269:SF24">
    <property type="entry name" value="WSC DOMAIN-CONTAINING PROTEIN"/>
    <property type="match status" value="1"/>
</dbReference>
<comment type="subcellular location">
    <subcellularLocation>
        <location evidence="1">Membrane</location>
        <topology evidence="1">Single-pass membrane protein</topology>
    </subcellularLocation>
</comment>
<name>A0A8H4W5Y0_9HELO</name>
<evidence type="ECO:0000256" key="5">
    <source>
        <dbReference type="ARBA" id="ARBA00023136"/>
    </source>
</evidence>
<evidence type="ECO:0000313" key="11">
    <source>
        <dbReference type="Proteomes" id="UP000566819"/>
    </source>
</evidence>
<dbReference type="InterPro" id="IPR051836">
    <property type="entry name" value="Kremen_rcpt"/>
</dbReference>